<organism evidence="2 3">
    <name type="scientific">Dorea formicigenerans</name>
    <dbReference type="NCBI Taxonomy" id="39486"/>
    <lineage>
        <taxon>Bacteria</taxon>
        <taxon>Bacillati</taxon>
        <taxon>Bacillota</taxon>
        <taxon>Clostridia</taxon>
        <taxon>Lachnospirales</taxon>
        <taxon>Lachnospiraceae</taxon>
        <taxon>Dorea</taxon>
    </lineage>
</organism>
<evidence type="ECO:0000313" key="3">
    <source>
        <dbReference type="Proteomes" id="UP000261324"/>
    </source>
</evidence>
<reference evidence="2 3" key="1">
    <citation type="submission" date="2018-08" db="EMBL/GenBank/DDBJ databases">
        <title>A genome reference for cultivated species of the human gut microbiota.</title>
        <authorList>
            <person name="Zou Y."/>
            <person name="Xue W."/>
            <person name="Luo G."/>
        </authorList>
    </citation>
    <scope>NUCLEOTIDE SEQUENCE [LARGE SCALE GENOMIC DNA]</scope>
    <source>
        <strain evidence="2 3">TF09-3</strain>
    </source>
</reference>
<evidence type="ECO:0000313" key="2">
    <source>
        <dbReference type="EMBL" id="RGK84862.1"/>
    </source>
</evidence>
<accession>A0A3E4PXP7</accession>
<dbReference type="AlphaFoldDB" id="A0A3E4PXP7"/>
<dbReference type="InterPro" id="IPR036421">
    <property type="entry name" value="Fe_dep_repressor_sf"/>
</dbReference>
<proteinExistence type="predicted"/>
<name>A0A3E4PXP7_9FIRM</name>
<dbReference type="Proteomes" id="UP000261324">
    <property type="component" value="Unassembled WGS sequence"/>
</dbReference>
<sequence>MDEQYYLFFTDKGYNVALEIYEHYLFFVEQLVNAGIDRKLAEKEACRMEHCISEDSFQKLKESIKNRAGG</sequence>
<dbReference type="Gene3D" id="1.10.60.10">
    <property type="entry name" value="Iron dependent repressor, metal binding and dimerisation domain"/>
    <property type="match status" value="1"/>
</dbReference>
<dbReference type="SUPFAM" id="SSF47979">
    <property type="entry name" value="Iron-dependent repressor protein, dimerization domain"/>
    <property type="match status" value="1"/>
</dbReference>
<comment type="caution">
    <text evidence="2">The sequence shown here is derived from an EMBL/GenBank/DDBJ whole genome shotgun (WGS) entry which is preliminary data.</text>
</comment>
<protein>
    <recommendedName>
        <fullName evidence="1">Iron dependent repressor metal binding and dimerisation domain-containing protein</fullName>
    </recommendedName>
</protein>
<evidence type="ECO:0000259" key="1">
    <source>
        <dbReference type="Pfam" id="PF02742"/>
    </source>
</evidence>
<gene>
    <name evidence="2" type="ORF">DXC93_05115</name>
</gene>
<dbReference type="EMBL" id="QSRA01000005">
    <property type="protein sequence ID" value="RGK84862.1"/>
    <property type="molecule type" value="Genomic_DNA"/>
</dbReference>
<dbReference type="GO" id="GO:0046983">
    <property type="term" value="F:protein dimerization activity"/>
    <property type="evidence" value="ECO:0007669"/>
    <property type="project" value="InterPro"/>
</dbReference>
<dbReference type="Pfam" id="PF02742">
    <property type="entry name" value="Fe_dep_repr_C"/>
    <property type="match status" value="1"/>
</dbReference>
<feature type="domain" description="Iron dependent repressor metal binding and dimerisation" evidence="1">
    <location>
        <begin position="10"/>
        <end position="66"/>
    </location>
</feature>
<dbReference type="InterPro" id="IPR001367">
    <property type="entry name" value="Fe_dep_repressor"/>
</dbReference>
<dbReference type="RefSeq" id="WP_117659185.1">
    <property type="nucleotide sequence ID" value="NZ_QSRA01000005.1"/>
</dbReference>
<dbReference type="GO" id="GO:0046914">
    <property type="term" value="F:transition metal ion binding"/>
    <property type="evidence" value="ECO:0007669"/>
    <property type="project" value="InterPro"/>
</dbReference>